<keyword evidence="2" id="KW-1185">Reference proteome</keyword>
<reference evidence="1 2" key="1">
    <citation type="submission" date="2022-04" db="EMBL/GenBank/DDBJ databases">
        <title>Diverse halophilic archaea isolated from saline environments.</title>
        <authorList>
            <person name="Cui H.-L."/>
        </authorList>
    </citation>
    <scope>NUCLEOTIDE SEQUENCE [LARGE SCALE GENOMIC DNA]</scope>
    <source>
        <strain evidence="1 2">XZYJT49</strain>
        <plasmid evidence="1 2">unnamed1</plasmid>
    </source>
</reference>
<proteinExistence type="predicted"/>
<protein>
    <submittedName>
        <fullName evidence="1">Uncharacterized protein</fullName>
    </submittedName>
</protein>
<evidence type="ECO:0000313" key="2">
    <source>
        <dbReference type="Proteomes" id="UP000830729"/>
    </source>
</evidence>
<dbReference type="AlphaFoldDB" id="A0A8U0HZF7"/>
<dbReference type="RefSeq" id="WP_248652340.1">
    <property type="nucleotide sequence ID" value="NZ_CP096660.1"/>
</dbReference>
<geneLocation type="plasmid" evidence="1 2">
    <name>unnamed1</name>
</geneLocation>
<dbReference type="Proteomes" id="UP000830729">
    <property type="component" value="Plasmid unnamed1"/>
</dbReference>
<name>A0A8U0HZF7_9EURY</name>
<keyword evidence="1" id="KW-0614">Plasmid</keyword>
<accession>A0A8U0HZF7</accession>
<dbReference type="KEGG" id="halx:M0R89_19280"/>
<gene>
    <name evidence="1" type="ORF">M0R89_19280</name>
</gene>
<evidence type="ECO:0000313" key="1">
    <source>
        <dbReference type="EMBL" id="UPV76307.1"/>
    </source>
</evidence>
<organism evidence="1 2">
    <name type="scientific">Halorussus limi</name>
    <dbReference type="NCBI Taxonomy" id="2938695"/>
    <lineage>
        <taxon>Archaea</taxon>
        <taxon>Methanobacteriati</taxon>
        <taxon>Methanobacteriota</taxon>
        <taxon>Stenosarchaea group</taxon>
        <taxon>Halobacteria</taxon>
        <taxon>Halobacteriales</taxon>
        <taxon>Haladaptataceae</taxon>
        <taxon>Halorussus</taxon>
    </lineage>
</organism>
<sequence length="68" mass="7259">MGETDTDACARCGGPLDPERDHHVSLSRTSVDLRTASKETDERLFCLDCTASYLDDAGRTAGADPVGE</sequence>
<dbReference type="EMBL" id="CP096660">
    <property type="protein sequence ID" value="UPV76307.1"/>
    <property type="molecule type" value="Genomic_DNA"/>
</dbReference>
<dbReference type="GeneID" id="72187389"/>